<feature type="compositionally biased region" description="Low complexity" evidence="1">
    <location>
        <begin position="46"/>
        <end position="55"/>
    </location>
</feature>
<evidence type="ECO:0000313" key="2">
    <source>
        <dbReference type="EMBL" id="EGG19693.1"/>
    </source>
</evidence>
<organism evidence="2 3">
    <name type="scientific">Cavenderia fasciculata</name>
    <name type="common">Slime mold</name>
    <name type="synonym">Dictyostelium fasciculatum</name>
    <dbReference type="NCBI Taxonomy" id="261658"/>
    <lineage>
        <taxon>Eukaryota</taxon>
        <taxon>Amoebozoa</taxon>
        <taxon>Evosea</taxon>
        <taxon>Eumycetozoa</taxon>
        <taxon>Dictyostelia</taxon>
        <taxon>Acytosteliales</taxon>
        <taxon>Cavenderiaceae</taxon>
        <taxon>Cavenderia</taxon>
    </lineage>
</organism>
<feature type="compositionally biased region" description="Acidic residues" evidence="1">
    <location>
        <begin position="33"/>
        <end position="45"/>
    </location>
</feature>
<feature type="compositionally biased region" description="Low complexity" evidence="1">
    <location>
        <begin position="68"/>
        <end position="80"/>
    </location>
</feature>
<dbReference type="AlphaFoldDB" id="F4PY33"/>
<evidence type="ECO:0000313" key="3">
    <source>
        <dbReference type="Proteomes" id="UP000007797"/>
    </source>
</evidence>
<accession>F4PY33</accession>
<dbReference type="EMBL" id="GL883014">
    <property type="protein sequence ID" value="EGG19693.1"/>
    <property type="molecule type" value="Genomic_DNA"/>
</dbReference>
<feature type="compositionally biased region" description="Low complexity" evidence="1">
    <location>
        <begin position="14"/>
        <end position="32"/>
    </location>
</feature>
<name>F4PY33_CACFS</name>
<sequence length="967" mass="113450">MRQRKNTFQFANKNNYSNSLTTTNNNSDSNNNNDDDDNDEDDNEETTTTSTTTNTVNVEHVTKRQRKNNGMTFNSNNNNNPATTVIGGSYQFNNNNKRIHFDDDDEEKDKSRTSYKEDELKSKLKKDLLVICERLDIRATMNQTKDTIVKNIIKIQNDRFQYKTKMIDNNPLCNFNKGLLEYSLPWPIIGRILDLVWTESSICTCYYSHKFINSIQTQSPSNYQLFYHFQMWPVYQPLLDMYKESRMKCPMHTYHYLNDIYPSINIGGPFVCYSNNDRNQWRYQLLGISKRVNQFLSSKYFNNVRLVFNQDLWGHINNQYCPIKTPKQLTIVQSYDYQNFAGLNTLTFASVAKLTISEGLYIPPAYHKGMQDMFRNITSLTLRGYLKMRPQFLTKFKNLTSIKITCVPRKRNRQEFLDVLQPGIVKLILPIAWCAEPATLSTDLANTIQVSNIIPPLQMPNLHTFHIPPTTHFPSYDTSSSFNHPKIKKIVNHNFPTSTFTSLPPPTVETLKFVRDHSNNNFNTDIFSELNVKQLMIQSHYEISDKTINDFKRCGYEYHGTIFKATKRWLNFIKTTTPTPDITIETTPPEIIQVPTTSTTVNNSTLPNYLIEKIFRYSWNSYYCTCEIETNTLNPNQYHYQITDYVKQAKEFVVAKSICPIHKYILPSFGTYRYESVLKQINQRRFGLTLTCKRLFEYISNRLVNRVAFSYEESEISKYHQHFSNQYCLIGKSIKSLTIDSYHNSGDQSWEFLDLHHYSNVQHFMYESCNPYFFTNIGNFIQSLSRLQFITSLDLSHMKIDPGSASALHKLKDIPLRKLYYFYPDNQFLFKQQQQQQQQDDDDPNRWRLTQSLEAVSINSFDVISKLDRLPKLRHLRIIIDNSPYPQNVSLTDQQIQTQLPSNITKLSFKDTNIAQITTYSTSNYQRPFIPHQSNFEFIGTFYSSTRITNALHHTWVYQRKKEYNIN</sequence>
<dbReference type="GeneID" id="14871518"/>
<protein>
    <submittedName>
        <fullName evidence="2">Uncharacterized protein</fullName>
    </submittedName>
</protein>
<feature type="region of interest" description="Disordered" evidence="1">
    <location>
        <begin position="1"/>
        <end position="116"/>
    </location>
</feature>
<gene>
    <name evidence="2" type="ORF">DFA_00271</name>
</gene>
<dbReference type="RefSeq" id="XP_004357987.1">
    <property type="nucleotide sequence ID" value="XM_004357930.1"/>
</dbReference>
<dbReference type="KEGG" id="dfa:DFA_00271"/>
<keyword evidence="3" id="KW-1185">Reference proteome</keyword>
<evidence type="ECO:0000256" key="1">
    <source>
        <dbReference type="SAM" id="MobiDB-lite"/>
    </source>
</evidence>
<feature type="compositionally biased region" description="Polar residues" evidence="1">
    <location>
        <begin position="1"/>
        <end position="13"/>
    </location>
</feature>
<proteinExistence type="predicted"/>
<reference evidence="3" key="1">
    <citation type="journal article" date="2011" name="Genome Res.">
        <title>Phylogeny-wide analysis of social amoeba genomes highlights ancient origins for complex intercellular communication.</title>
        <authorList>
            <person name="Heidel A.J."/>
            <person name="Lawal H.M."/>
            <person name="Felder M."/>
            <person name="Schilde C."/>
            <person name="Helps N.R."/>
            <person name="Tunggal B."/>
            <person name="Rivero F."/>
            <person name="John U."/>
            <person name="Schleicher M."/>
            <person name="Eichinger L."/>
            <person name="Platzer M."/>
            <person name="Noegel A.A."/>
            <person name="Schaap P."/>
            <person name="Gloeckner G."/>
        </authorList>
    </citation>
    <scope>NUCLEOTIDE SEQUENCE [LARGE SCALE GENOMIC DNA]</scope>
    <source>
        <strain evidence="3">SH3</strain>
    </source>
</reference>
<dbReference type="Proteomes" id="UP000007797">
    <property type="component" value="Unassembled WGS sequence"/>
</dbReference>